<evidence type="ECO:0000313" key="9">
    <source>
        <dbReference type="EMBL" id="EFV11739.1"/>
    </source>
</evidence>
<name>E5XVC6_SEGRC</name>
<dbReference type="eggNOG" id="COG0270">
    <property type="taxonomic scope" value="Bacteria"/>
</dbReference>
<keyword evidence="10" id="KW-1185">Reference proteome</keyword>
<evidence type="ECO:0000256" key="6">
    <source>
        <dbReference type="RuleBase" id="RU000416"/>
    </source>
</evidence>
<dbReference type="NCBIfam" id="TIGR00675">
    <property type="entry name" value="dcm"/>
    <property type="match status" value="1"/>
</dbReference>
<dbReference type="CDD" id="cd00315">
    <property type="entry name" value="Cyt_C5_DNA_methylase"/>
    <property type="match status" value="1"/>
</dbReference>
<dbReference type="InterPro" id="IPR031303">
    <property type="entry name" value="C5_meth_CS"/>
</dbReference>
<sequence length="321" mass="34624">MTARDPGRRPRLLDLFSGCGGLSLGFEAAGFEVAAAVDNWPEALAVYRRNFRHPAIELDLGDVDLAKAVLSEWTAGVDGIIGGPPCQDFSSAGRRVEADRADLTEKFARLVAAFLPKFFVMENVERAAKAAALRRAVEIFEARGYHVARTVLDASRCGVPQIRKRLFTIGFLDQGSTAKAMAALTENLAPSPMTLRDYFGGALDFDHYYRHPRSYARRAVFSVDEPSPTVRGVNRPVPSGYPGHPGDTAPVTEGLRPLTTAQRAMVQTFPSDFWFGATKTAAEQMIGNAVPVKLAQYVAEAVRGALADEPAALSARADVAG</sequence>
<dbReference type="Gene3D" id="3.90.120.10">
    <property type="entry name" value="DNA Methylase, subunit A, domain 2"/>
    <property type="match status" value="1"/>
</dbReference>
<dbReference type="STRING" id="679197.HMPREF9336_03448"/>
<dbReference type="HOGENOM" id="CLU_006958_2_1_11"/>
<dbReference type="GO" id="GO:0009307">
    <property type="term" value="P:DNA restriction-modification system"/>
    <property type="evidence" value="ECO:0007669"/>
    <property type="project" value="UniProtKB-KW"/>
</dbReference>
<dbReference type="RefSeq" id="WP_007472473.1">
    <property type="nucleotide sequence ID" value="NZ_KI391953.1"/>
</dbReference>
<dbReference type="InterPro" id="IPR029063">
    <property type="entry name" value="SAM-dependent_MTases_sf"/>
</dbReference>
<evidence type="ECO:0000256" key="7">
    <source>
        <dbReference type="RuleBase" id="RU000417"/>
    </source>
</evidence>
<dbReference type="GO" id="GO:0032259">
    <property type="term" value="P:methylation"/>
    <property type="evidence" value="ECO:0007669"/>
    <property type="project" value="UniProtKB-KW"/>
</dbReference>
<evidence type="ECO:0000256" key="5">
    <source>
        <dbReference type="PROSITE-ProRule" id="PRU01016"/>
    </source>
</evidence>
<keyword evidence="2 5" id="KW-0808">Transferase</keyword>
<dbReference type="OrthoDB" id="9813719at2"/>
<feature type="region of interest" description="Disordered" evidence="8">
    <location>
        <begin position="233"/>
        <end position="253"/>
    </location>
</feature>
<evidence type="ECO:0000313" key="10">
    <source>
        <dbReference type="Proteomes" id="UP000004816"/>
    </source>
</evidence>
<comment type="similarity">
    <text evidence="5 6">Belongs to the class I-like SAM-binding methyltransferase superfamily. C5-methyltransferase family.</text>
</comment>
<dbReference type="PRINTS" id="PR00105">
    <property type="entry name" value="C5METTRFRASE"/>
</dbReference>
<keyword evidence="4" id="KW-0680">Restriction system</keyword>
<evidence type="ECO:0000256" key="3">
    <source>
        <dbReference type="ARBA" id="ARBA00022691"/>
    </source>
</evidence>
<dbReference type="GO" id="GO:0003886">
    <property type="term" value="F:DNA (cytosine-5-)-methyltransferase activity"/>
    <property type="evidence" value="ECO:0007669"/>
    <property type="project" value="UniProtKB-EC"/>
</dbReference>
<keyword evidence="3 5" id="KW-0949">S-adenosyl-L-methionine</keyword>
<dbReference type="Gene3D" id="3.40.50.150">
    <property type="entry name" value="Vaccinia Virus protein VP39"/>
    <property type="match status" value="1"/>
</dbReference>
<dbReference type="InterPro" id="IPR018117">
    <property type="entry name" value="C5_DNA_meth_AS"/>
</dbReference>
<reference evidence="9 10" key="1">
    <citation type="journal article" date="2011" name="Stand. Genomic Sci.">
        <title>High quality draft genome sequence of Segniliparus rugosus CDC 945(T)= (ATCC BAA-974(T)).</title>
        <authorList>
            <person name="Earl A.M."/>
            <person name="Desjardins C.A."/>
            <person name="Fitzgerald M.G."/>
            <person name="Arachchi H.M."/>
            <person name="Zeng Q."/>
            <person name="Mehta T."/>
            <person name="Griggs A."/>
            <person name="Birren B.W."/>
            <person name="Toney N.C."/>
            <person name="Carr J."/>
            <person name="Posey J."/>
            <person name="Butler W.R."/>
        </authorList>
    </citation>
    <scope>NUCLEOTIDE SEQUENCE [LARGE SCALE GENOMIC DNA]</scope>
    <source>
        <strain evidence="10">ATCC BAA-974 / DSM 45345 / CCUG 50838 / CIP 108380 / JCM 13579 / CDC 945</strain>
    </source>
</reference>
<dbReference type="Proteomes" id="UP000004816">
    <property type="component" value="Unassembled WGS sequence"/>
</dbReference>
<comment type="caution">
    <text evidence="9">The sequence shown here is derived from an EMBL/GenBank/DDBJ whole genome shotgun (WGS) entry which is preliminary data.</text>
</comment>
<evidence type="ECO:0000256" key="4">
    <source>
        <dbReference type="ARBA" id="ARBA00022747"/>
    </source>
</evidence>
<evidence type="ECO:0000256" key="1">
    <source>
        <dbReference type="ARBA" id="ARBA00022603"/>
    </source>
</evidence>
<feature type="active site" evidence="5">
    <location>
        <position position="86"/>
    </location>
</feature>
<dbReference type="PROSITE" id="PS51679">
    <property type="entry name" value="SAM_MT_C5"/>
    <property type="match status" value="1"/>
</dbReference>
<dbReference type="EC" id="2.1.1.37" evidence="7"/>
<dbReference type="SUPFAM" id="SSF53335">
    <property type="entry name" value="S-adenosyl-L-methionine-dependent methyltransferases"/>
    <property type="match status" value="1"/>
</dbReference>
<dbReference type="PROSITE" id="PS00094">
    <property type="entry name" value="C5_MTASE_1"/>
    <property type="match status" value="1"/>
</dbReference>
<dbReference type="REBASE" id="62768">
    <property type="entry name" value="M.Sru945ORF3448P"/>
</dbReference>
<dbReference type="AlphaFoldDB" id="E5XVC6"/>
<dbReference type="PROSITE" id="PS00095">
    <property type="entry name" value="C5_MTASE_2"/>
    <property type="match status" value="1"/>
</dbReference>
<gene>
    <name evidence="9" type="ORF">HMPREF9336_03448</name>
</gene>
<dbReference type="Pfam" id="PF00145">
    <property type="entry name" value="DNA_methylase"/>
    <property type="match status" value="1"/>
</dbReference>
<keyword evidence="1 5" id="KW-0489">Methyltransferase</keyword>
<evidence type="ECO:0000256" key="2">
    <source>
        <dbReference type="ARBA" id="ARBA00022679"/>
    </source>
</evidence>
<proteinExistence type="inferred from homology"/>
<dbReference type="InterPro" id="IPR050390">
    <property type="entry name" value="C5-Methyltransferase"/>
</dbReference>
<accession>E5XVC6</accession>
<protein>
    <recommendedName>
        <fullName evidence="7">Cytosine-specific methyltransferase</fullName>
        <ecNumber evidence="7">2.1.1.37</ecNumber>
    </recommendedName>
</protein>
<comment type="catalytic activity">
    <reaction evidence="7">
        <text>a 2'-deoxycytidine in DNA + S-adenosyl-L-methionine = a 5-methyl-2'-deoxycytidine in DNA + S-adenosyl-L-homocysteine + H(+)</text>
        <dbReference type="Rhea" id="RHEA:13681"/>
        <dbReference type="Rhea" id="RHEA-COMP:11369"/>
        <dbReference type="Rhea" id="RHEA-COMP:11370"/>
        <dbReference type="ChEBI" id="CHEBI:15378"/>
        <dbReference type="ChEBI" id="CHEBI:57856"/>
        <dbReference type="ChEBI" id="CHEBI:59789"/>
        <dbReference type="ChEBI" id="CHEBI:85452"/>
        <dbReference type="ChEBI" id="CHEBI:85454"/>
        <dbReference type="EC" id="2.1.1.37"/>
    </reaction>
</comment>
<dbReference type="PANTHER" id="PTHR10629:SF52">
    <property type="entry name" value="DNA (CYTOSINE-5)-METHYLTRANSFERASE 1"/>
    <property type="match status" value="1"/>
</dbReference>
<dbReference type="EMBL" id="ACZI02000001">
    <property type="protein sequence ID" value="EFV11739.1"/>
    <property type="molecule type" value="Genomic_DNA"/>
</dbReference>
<evidence type="ECO:0000256" key="8">
    <source>
        <dbReference type="SAM" id="MobiDB-lite"/>
    </source>
</evidence>
<dbReference type="InterPro" id="IPR001525">
    <property type="entry name" value="C5_MeTfrase"/>
</dbReference>
<organism evidence="9 10">
    <name type="scientific">Segniliparus rugosus (strain ATCC BAA-974 / DSM 45345 / CCUG 50838 / CIP 108380 / JCM 13579 / CDC 945)</name>
    <dbReference type="NCBI Taxonomy" id="679197"/>
    <lineage>
        <taxon>Bacteria</taxon>
        <taxon>Bacillati</taxon>
        <taxon>Actinomycetota</taxon>
        <taxon>Actinomycetes</taxon>
        <taxon>Mycobacteriales</taxon>
        <taxon>Segniliparaceae</taxon>
        <taxon>Segniliparus</taxon>
    </lineage>
</organism>
<dbReference type="PANTHER" id="PTHR10629">
    <property type="entry name" value="CYTOSINE-SPECIFIC METHYLTRANSFERASE"/>
    <property type="match status" value="1"/>
</dbReference>